<dbReference type="InterPro" id="IPR011990">
    <property type="entry name" value="TPR-like_helical_dom_sf"/>
</dbReference>
<dbReference type="InterPro" id="IPR004640">
    <property type="entry name" value="HscB"/>
</dbReference>
<feature type="repeat" description="TPR" evidence="2">
    <location>
        <begin position="192"/>
        <end position="225"/>
    </location>
</feature>
<dbReference type="PANTHER" id="PTHR14021">
    <property type="entry name" value="IRON-SULFUR CLUSTER CO-CHAPERONE PROTEIN HSCB"/>
    <property type="match status" value="1"/>
</dbReference>
<dbReference type="CDD" id="cd06257">
    <property type="entry name" value="DnaJ"/>
    <property type="match status" value="1"/>
</dbReference>
<evidence type="ECO:0000256" key="3">
    <source>
        <dbReference type="SAM" id="MobiDB-lite"/>
    </source>
</evidence>
<dbReference type="AlphaFoldDB" id="A0A401ILW3"/>
<sequence length="297" mass="33443">MSSFPIQQGLFKYDLADHFAILGVPLDAEPRQIRQRYLKIAYRLHPDTCKATTEREKQRASKILSKLVNPAYETLSKERSRTEYLLVLSQMGQNLALELSSMTLASEEAQKLTRSVHNIDLMYHKLMLPLMSEQYKDLDALFPKIAQISELNLVYLMLKQGTQVKPKPQPKKITPPPQPPKPSPETPPVSPVATALRRAQEYLDRNNISQAITELREALKTEPNNGTCHGLLGLAYLRENQVTMAKVHINKARKVSPQDPIVINAKEALDRLAPDKSKPKDQDKGGGLFGSLFGKKK</sequence>
<dbReference type="SUPFAM" id="SSF48452">
    <property type="entry name" value="TPR-like"/>
    <property type="match status" value="1"/>
</dbReference>
<feature type="compositionally biased region" description="Basic and acidic residues" evidence="3">
    <location>
        <begin position="267"/>
        <end position="284"/>
    </location>
</feature>
<proteinExistence type="predicted"/>
<evidence type="ECO:0000256" key="2">
    <source>
        <dbReference type="PROSITE-ProRule" id="PRU00339"/>
    </source>
</evidence>
<feature type="region of interest" description="Disordered" evidence="3">
    <location>
        <begin position="164"/>
        <end position="191"/>
    </location>
</feature>
<dbReference type="PANTHER" id="PTHR14021:SF15">
    <property type="entry name" value="IRON-SULFUR CLUSTER CO-CHAPERONE PROTEIN HSCB"/>
    <property type="match status" value="1"/>
</dbReference>
<accession>A0A401ILW3</accession>
<dbReference type="SMART" id="SM00271">
    <property type="entry name" value="DnaJ"/>
    <property type="match status" value="1"/>
</dbReference>
<feature type="region of interest" description="Disordered" evidence="3">
    <location>
        <begin position="267"/>
        <end position="297"/>
    </location>
</feature>
<dbReference type="Proteomes" id="UP000287247">
    <property type="component" value="Unassembled WGS sequence"/>
</dbReference>
<dbReference type="OrthoDB" id="494812at2"/>
<dbReference type="RefSeq" id="WP_124978611.1">
    <property type="nucleotide sequence ID" value="NZ_BDQK01000016.1"/>
</dbReference>
<feature type="compositionally biased region" description="Pro residues" evidence="3">
    <location>
        <begin position="173"/>
        <end position="190"/>
    </location>
</feature>
<evidence type="ECO:0000313" key="5">
    <source>
        <dbReference type="EMBL" id="GBF82239.1"/>
    </source>
</evidence>
<evidence type="ECO:0000313" key="6">
    <source>
        <dbReference type="Proteomes" id="UP000287247"/>
    </source>
</evidence>
<dbReference type="InterPro" id="IPR019734">
    <property type="entry name" value="TPR_rpt"/>
</dbReference>
<evidence type="ECO:0000259" key="4">
    <source>
        <dbReference type="PROSITE" id="PS50076"/>
    </source>
</evidence>
<name>A0A401ILW3_APHSA</name>
<dbReference type="PRINTS" id="PR00625">
    <property type="entry name" value="JDOMAIN"/>
</dbReference>
<dbReference type="Gene3D" id="1.25.40.10">
    <property type="entry name" value="Tetratricopeptide repeat domain"/>
    <property type="match status" value="1"/>
</dbReference>
<comment type="function">
    <text evidence="1">Co-chaperone involved in the maturation of iron-sulfur cluster-containing proteins. Seems to help targeting proteins to be folded toward HscA.</text>
</comment>
<dbReference type="SUPFAM" id="SSF46565">
    <property type="entry name" value="Chaperone J-domain"/>
    <property type="match status" value="1"/>
</dbReference>
<dbReference type="PROSITE" id="PS50076">
    <property type="entry name" value="DNAJ_2"/>
    <property type="match status" value="1"/>
</dbReference>
<dbReference type="InterPro" id="IPR001623">
    <property type="entry name" value="DnaJ_domain"/>
</dbReference>
<dbReference type="GO" id="GO:0051087">
    <property type="term" value="F:protein-folding chaperone binding"/>
    <property type="evidence" value="ECO:0007669"/>
    <property type="project" value="InterPro"/>
</dbReference>
<gene>
    <name evidence="5" type="ORF">AsFPU1_3667</name>
</gene>
<protein>
    <submittedName>
        <fullName evidence="5">Molecular chaperone DnaJ</fullName>
    </submittedName>
</protein>
<feature type="domain" description="J" evidence="4">
    <location>
        <begin position="17"/>
        <end position="88"/>
    </location>
</feature>
<reference evidence="6" key="1">
    <citation type="submission" date="2017-05" db="EMBL/GenBank/DDBJ databases">
        <title>Physiological properties and genetic analysis related to exopolysaccharide production of fresh-water unicellular cyanobacterium Aphanothece sacrum, Suizenji Nori, that has been cultured as a food source in Japan.</title>
        <authorList>
            <person name="Kanesaki Y."/>
            <person name="Yoshikawa S."/>
            <person name="Ohki K."/>
        </authorList>
    </citation>
    <scope>NUCLEOTIDE SEQUENCE [LARGE SCALE GENOMIC DNA]</scope>
    <source>
        <strain evidence="6">FPU1</strain>
    </source>
</reference>
<evidence type="ECO:0000256" key="1">
    <source>
        <dbReference type="ARBA" id="ARBA00025596"/>
    </source>
</evidence>
<dbReference type="InterPro" id="IPR036869">
    <property type="entry name" value="J_dom_sf"/>
</dbReference>
<dbReference type="SMART" id="SM00028">
    <property type="entry name" value="TPR"/>
    <property type="match status" value="2"/>
</dbReference>
<dbReference type="Pfam" id="PF00226">
    <property type="entry name" value="DnaJ"/>
    <property type="match status" value="1"/>
</dbReference>
<keyword evidence="6" id="KW-1185">Reference proteome</keyword>
<keyword evidence="2" id="KW-0802">TPR repeat</keyword>
<organism evidence="5 6">
    <name type="scientific">Aphanothece sacrum FPU1</name>
    <dbReference type="NCBI Taxonomy" id="1920663"/>
    <lineage>
        <taxon>Bacteria</taxon>
        <taxon>Bacillati</taxon>
        <taxon>Cyanobacteriota</taxon>
        <taxon>Cyanophyceae</taxon>
        <taxon>Oscillatoriophycideae</taxon>
        <taxon>Chroococcales</taxon>
        <taxon>Aphanothecaceae</taxon>
        <taxon>Aphanothece</taxon>
    </lineage>
</organism>
<comment type="caution">
    <text evidence="5">The sequence shown here is derived from an EMBL/GenBank/DDBJ whole genome shotgun (WGS) entry which is preliminary data.</text>
</comment>
<dbReference type="Gene3D" id="1.10.287.110">
    <property type="entry name" value="DnaJ domain"/>
    <property type="match status" value="1"/>
</dbReference>
<dbReference type="GO" id="GO:0044571">
    <property type="term" value="P:[2Fe-2S] cluster assembly"/>
    <property type="evidence" value="ECO:0007669"/>
    <property type="project" value="InterPro"/>
</dbReference>
<dbReference type="EMBL" id="BDQK01000016">
    <property type="protein sequence ID" value="GBF82239.1"/>
    <property type="molecule type" value="Genomic_DNA"/>
</dbReference>
<dbReference type="GO" id="GO:0001671">
    <property type="term" value="F:ATPase activator activity"/>
    <property type="evidence" value="ECO:0007669"/>
    <property type="project" value="InterPro"/>
</dbReference>
<dbReference type="PROSITE" id="PS50005">
    <property type="entry name" value="TPR"/>
    <property type="match status" value="1"/>
</dbReference>